<dbReference type="Proteomes" id="UP000053958">
    <property type="component" value="Unassembled WGS sequence"/>
</dbReference>
<dbReference type="Pfam" id="PF07080">
    <property type="entry name" value="DUF1348"/>
    <property type="match status" value="1"/>
</dbReference>
<evidence type="ECO:0000313" key="2">
    <source>
        <dbReference type="Proteomes" id="UP000053958"/>
    </source>
</evidence>
<dbReference type="AlphaFoldDB" id="A0A0F4YJK0"/>
<comment type="caution">
    <text evidence="1">The sequence shown here is derived from an EMBL/GenBank/DDBJ whole genome shotgun (WGS) entry which is preliminary data.</text>
</comment>
<name>A0A0F4YJK0_RASE3</name>
<dbReference type="PANTHER" id="PTHR31757:SF0">
    <property type="entry name" value="SLL0781 PROTEIN"/>
    <property type="match status" value="1"/>
</dbReference>
<dbReference type="OrthoDB" id="14527at2759"/>
<dbReference type="SUPFAM" id="SSF54427">
    <property type="entry name" value="NTF2-like"/>
    <property type="match status" value="1"/>
</dbReference>
<dbReference type="Gene3D" id="3.10.450.50">
    <property type="match status" value="1"/>
</dbReference>
<dbReference type="InterPro" id="IPR009783">
    <property type="entry name" value="DUF1348"/>
</dbReference>
<protein>
    <recommendedName>
        <fullName evidence="3">DUF1348 domain protein</fullName>
    </recommendedName>
</protein>
<dbReference type="GeneID" id="25320258"/>
<evidence type="ECO:0000313" key="1">
    <source>
        <dbReference type="EMBL" id="KKA18061.1"/>
    </source>
</evidence>
<dbReference type="PANTHER" id="PTHR31757">
    <property type="entry name" value="SLL0781 PROTEIN"/>
    <property type="match status" value="1"/>
</dbReference>
<sequence length="157" mass="18622">MADIKPPFTEETARKKVKAAQDLWNTRDPVRVSAAYTPDSIWRNRDSFFKGTDAIIAFLKAKWEKERSYRLRKELFAFTDNRIAVQFWYEYQDASDGMRWKRCYGLEDWTFDYETGKMRKRQMSGNDILLGPDGNGEGRWFVDGVDVEDVKITEEHW</sequence>
<dbReference type="STRING" id="1408163.A0A0F4YJK0"/>
<dbReference type="RefSeq" id="XP_013324673.1">
    <property type="nucleotide sequence ID" value="XM_013469219.1"/>
</dbReference>
<dbReference type="InterPro" id="IPR032710">
    <property type="entry name" value="NTF2-like_dom_sf"/>
</dbReference>
<evidence type="ECO:0008006" key="3">
    <source>
        <dbReference type="Google" id="ProtNLM"/>
    </source>
</evidence>
<gene>
    <name evidence="1" type="ORF">T310_7993</name>
</gene>
<organism evidence="1 2">
    <name type="scientific">Rasamsonia emersonii (strain ATCC 16479 / CBS 393.64 / IMI 116815)</name>
    <dbReference type="NCBI Taxonomy" id="1408163"/>
    <lineage>
        <taxon>Eukaryota</taxon>
        <taxon>Fungi</taxon>
        <taxon>Dikarya</taxon>
        <taxon>Ascomycota</taxon>
        <taxon>Pezizomycotina</taxon>
        <taxon>Eurotiomycetes</taxon>
        <taxon>Eurotiomycetidae</taxon>
        <taxon>Eurotiales</taxon>
        <taxon>Trichocomaceae</taxon>
        <taxon>Rasamsonia</taxon>
    </lineage>
</organism>
<reference evidence="1 2" key="1">
    <citation type="submission" date="2015-04" db="EMBL/GenBank/DDBJ databases">
        <authorList>
            <person name="Heijne W.H."/>
            <person name="Fedorova N.D."/>
            <person name="Nierman W.C."/>
            <person name="Vollebregt A.W."/>
            <person name="Zhao Z."/>
            <person name="Wu L."/>
            <person name="Kumar M."/>
            <person name="Stam H."/>
            <person name="van den Berg M.A."/>
            <person name="Pel H.J."/>
        </authorList>
    </citation>
    <scope>NUCLEOTIDE SEQUENCE [LARGE SCALE GENOMIC DNA]</scope>
    <source>
        <strain evidence="1 2">CBS 393.64</strain>
    </source>
</reference>
<proteinExistence type="predicted"/>
<dbReference type="EMBL" id="LASV01000505">
    <property type="protein sequence ID" value="KKA18061.1"/>
    <property type="molecule type" value="Genomic_DNA"/>
</dbReference>
<keyword evidence="2" id="KW-1185">Reference proteome</keyword>
<accession>A0A0F4YJK0</accession>